<feature type="region of interest" description="Disordered" evidence="1">
    <location>
        <begin position="1"/>
        <end position="22"/>
    </location>
</feature>
<comment type="caution">
    <text evidence="2">The sequence shown here is derived from an EMBL/GenBank/DDBJ whole genome shotgun (WGS) entry which is preliminary data.</text>
</comment>
<proteinExistence type="predicted"/>
<evidence type="ECO:0000313" key="3">
    <source>
        <dbReference type="Proteomes" id="UP000433483"/>
    </source>
</evidence>
<reference evidence="2 3" key="1">
    <citation type="submission" date="2018-08" db="EMBL/GenBank/DDBJ databases">
        <title>Genomic investigation of the strawberry pathogen Phytophthora fragariae indicates pathogenicity is determined by transcriptional variation in three key races.</title>
        <authorList>
            <person name="Adams T.M."/>
            <person name="Armitage A.D."/>
            <person name="Sobczyk M.K."/>
            <person name="Bates H.J."/>
            <person name="Dunwell J.M."/>
            <person name="Nellist C.F."/>
            <person name="Harrison R.J."/>
        </authorList>
    </citation>
    <scope>NUCLEOTIDE SEQUENCE [LARGE SCALE GENOMIC DNA]</scope>
    <source>
        <strain evidence="2 3">NOV-27</strain>
    </source>
</reference>
<dbReference type="AlphaFoldDB" id="A0A6A3UXX0"/>
<feature type="compositionally biased region" description="Polar residues" evidence="1">
    <location>
        <begin position="7"/>
        <end position="22"/>
    </location>
</feature>
<gene>
    <name evidence="2" type="ORF">PF005_g33229</name>
</gene>
<evidence type="ECO:0000313" key="2">
    <source>
        <dbReference type="EMBL" id="KAE9156393.1"/>
    </source>
</evidence>
<feature type="non-terminal residue" evidence="2">
    <location>
        <position position="83"/>
    </location>
</feature>
<dbReference type="Proteomes" id="UP000433483">
    <property type="component" value="Unassembled WGS sequence"/>
</dbReference>
<keyword evidence="3" id="KW-1185">Reference proteome</keyword>
<evidence type="ECO:0000256" key="1">
    <source>
        <dbReference type="SAM" id="MobiDB-lite"/>
    </source>
</evidence>
<accession>A0A6A3UXX0</accession>
<feature type="compositionally biased region" description="Low complexity" evidence="1">
    <location>
        <begin position="40"/>
        <end position="54"/>
    </location>
</feature>
<dbReference type="EMBL" id="QXGB01010114">
    <property type="protein sequence ID" value="KAE9156393.1"/>
    <property type="molecule type" value="Genomic_DNA"/>
</dbReference>
<feature type="region of interest" description="Disordered" evidence="1">
    <location>
        <begin position="40"/>
        <end position="60"/>
    </location>
</feature>
<organism evidence="2 3">
    <name type="scientific">Phytophthora fragariae</name>
    <dbReference type="NCBI Taxonomy" id="53985"/>
    <lineage>
        <taxon>Eukaryota</taxon>
        <taxon>Sar</taxon>
        <taxon>Stramenopiles</taxon>
        <taxon>Oomycota</taxon>
        <taxon>Peronosporomycetes</taxon>
        <taxon>Peronosporales</taxon>
        <taxon>Peronosporaceae</taxon>
        <taxon>Phytophthora</taxon>
    </lineage>
</organism>
<name>A0A6A3UXX0_9STRA</name>
<sequence>MRRVDLKTTSQTKLGPSLSESPLFSATQLKRRVWCLQPQKPQQLPPSQQQQQRQATMAKLAASPAKMLKVLPPVLDKPAASAG</sequence>
<protein>
    <submittedName>
        <fullName evidence="2">Uncharacterized protein</fullName>
    </submittedName>
</protein>